<dbReference type="InterPro" id="IPR026444">
    <property type="entry name" value="Secre_tail"/>
</dbReference>
<dbReference type="Gene3D" id="4.10.1080.10">
    <property type="entry name" value="TSP type-3 repeat"/>
    <property type="match status" value="1"/>
</dbReference>
<evidence type="ECO:0000313" key="3">
    <source>
        <dbReference type="EMBL" id="SDG39960.1"/>
    </source>
</evidence>
<evidence type="ECO:0000259" key="2">
    <source>
        <dbReference type="PROSITE" id="PS51820"/>
    </source>
</evidence>
<keyword evidence="4" id="KW-1185">Reference proteome</keyword>
<reference evidence="3 4" key="1">
    <citation type="submission" date="2016-10" db="EMBL/GenBank/DDBJ databases">
        <authorList>
            <person name="de Groot N.N."/>
        </authorList>
    </citation>
    <scope>NUCLEOTIDE SEQUENCE [LARGE SCALE GENOMIC DNA]</scope>
    <source>
        <strain evidence="3 4">DSM 19803</strain>
    </source>
</reference>
<dbReference type="RefSeq" id="WP_093364255.1">
    <property type="nucleotide sequence ID" value="NZ_FNCW01000001.1"/>
</dbReference>
<sequence length="1396" mass="148371">MNKITSLLIICFVFIFSIRTIYAQSIEVTNTIPGIETRTTSPTFNTTIPNFNLNGGNTVAVLFSAEGTNSFTATYDGQPMTIVNTSISRFYSGIAYLINPTSSSGDIQIQSPFSEGGTRLSSVYSVIALSNVDAIAGTDTDATSGNNRSTSLSYSTSLNGSYVLGAAGNNNFNGPAPNIAGRPSLNLFSGASDGNHAVTHAHGPVPLSGTFTDNYDDFRTATTIAFNATFEICDPVTSGNIDTDGDGVSDICDLDNDNDGILDSVENLTGFLNYEFYNSVPAGPSVDNIPTSGAVGTGFVSDFDVDALWENITPGDGNTFSIRYTGNINISTAGSYTFFTNSDDGSKLFIDGVEIVNNDGNHAVQERQGTVSLTEGSHTIRVLYYENAGQETLSVSYSGPSIAKQPLPFSILSPDPGSVDTDGDGIPNYLDLDSDGDGCSDANEYYGLSNADGADDGVFGVGTPTVDANGLVAGAGYNGSYFLDVIDNSISRSCEDFDGDFIPDFIDLDDDNDGILDTNEGDLTIGEINYEYYNLVPTGNTVDNIPASGADQTGVISNFDVEALSIAITGNAETYSVRYTGFINIAADDTYTFFTNSDDGSKLFIDGIEVVDNDGLHSAAEASGSISLTAGLHAIEILYFENTGDDLLTVSYQSSTITKAQIPFSILSSLLGDLDTDLDGFPNRIDLDSDNDGCSDANEYYALATVDGGDDGVYGTGVPAVDADGLVLSAGYDGANYADALDANVNEGCSYIQTVDGNWNTATNWREQAVPSLSHDAIIRANSTVFQNQAVNDLIIDSGFAVIVDSGQTLSASGNLTNNAEVTGAGEVILNGTSAQSISGTGSYENLRINNPTTVDFTEASELFGVLYVEQGTLNTGGNLSLGCDFGTGKTAQVAPVLGAIVGDVTVEQCYPARRAFRFISSSVTTSTSIRENWQGNPTDYLDDEPLGYGTHITGLEPDPAVDASPAQDGTNGFDYSPSGNSSMFTFDNTGASWNAIATTVQNLDAGEPYRLMIRGDRSIDITDIATSPTNTRLRATGALTIGNTIQSVLSSTAGGFNFIGNPYQAQVNMNSVLSGSTNLSTTEYYVWDPTLGGTPTPGLPGGRGAYVTVDLVTGTNSLGSEANQYLQPMQAAFVRTDNDGASSLFFSEAVKEVSPVQTQTKSLSQAEYINIQLFDANSFSQGETPSDGLRITFDKSYSLSAEDDSPKLGNLDENLARVEDNYYSAIERRPFPETSEKLDLFINQYRSEAYIMKFDMTNNLNTDVFVEDKYLNQISKITTTDDTFSFIIDKSIPESMATNRFSLVFEPVSLSTQEESLGSLSLYPNPTKGSFQISGQDLGEGAEVEIYNMIGQQVYNRNLNGSSGTEITDFNANAGVYLVKIKNDQGEKTFKLIKQ</sequence>
<accession>A0A1G7TZP1</accession>
<proteinExistence type="predicted"/>
<organism evidence="3 4">
    <name type="scientific">Psychroflexus sediminis</name>
    <dbReference type="NCBI Taxonomy" id="470826"/>
    <lineage>
        <taxon>Bacteria</taxon>
        <taxon>Pseudomonadati</taxon>
        <taxon>Bacteroidota</taxon>
        <taxon>Flavobacteriia</taxon>
        <taxon>Flavobacteriales</taxon>
        <taxon>Flavobacteriaceae</taxon>
        <taxon>Psychroflexus</taxon>
    </lineage>
</organism>
<dbReference type="InterPro" id="IPR028974">
    <property type="entry name" value="TSP_type-3_rpt"/>
</dbReference>
<dbReference type="NCBIfam" id="TIGR04183">
    <property type="entry name" value="Por_Secre_tail"/>
    <property type="match status" value="1"/>
</dbReference>
<dbReference type="InterPro" id="IPR037524">
    <property type="entry name" value="PA14/GLEYA"/>
</dbReference>
<dbReference type="OrthoDB" id="279982at2"/>
<dbReference type="Pfam" id="PF18962">
    <property type="entry name" value="Por_Secre_tail"/>
    <property type="match status" value="1"/>
</dbReference>
<evidence type="ECO:0000256" key="1">
    <source>
        <dbReference type="ARBA" id="ARBA00022729"/>
    </source>
</evidence>
<dbReference type="InterPro" id="IPR011658">
    <property type="entry name" value="PA14_dom"/>
</dbReference>
<dbReference type="Pfam" id="PF07691">
    <property type="entry name" value="PA14"/>
    <property type="match status" value="2"/>
</dbReference>
<dbReference type="Proteomes" id="UP000199296">
    <property type="component" value="Unassembled WGS sequence"/>
</dbReference>
<dbReference type="STRING" id="470826.SAMN04488027_101120"/>
<evidence type="ECO:0000313" key="4">
    <source>
        <dbReference type="Proteomes" id="UP000199296"/>
    </source>
</evidence>
<feature type="domain" description="PA14" evidence="2">
    <location>
        <begin position="523"/>
        <end position="666"/>
    </location>
</feature>
<dbReference type="PROSITE" id="PS51820">
    <property type="entry name" value="PA14"/>
    <property type="match status" value="2"/>
</dbReference>
<gene>
    <name evidence="3" type="ORF">SAMN04488027_101120</name>
</gene>
<dbReference type="SMART" id="SM00758">
    <property type="entry name" value="PA14"/>
    <property type="match status" value="2"/>
</dbReference>
<dbReference type="GO" id="GO:0005509">
    <property type="term" value="F:calcium ion binding"/>
    <property type="evidence" value="ECO:0007669"/>
    <property type="project" value="InterPro"/>
</dbReference>
<keyword evidence="1" id="KW-0732">Signal</keyword>
<dbReference type="Gene3D" id="3.90.182.10">
    <property type="entry name" value="Toxin - Anthrax Protective Antigen,domain 1"/>
    <property type="match status" value="1"/>
</dbReference>
<dbReference type="SUPFAM" id="SSF103647">
    <property type="entry name" value="TSP type-3 repeat"/>
    <property type="match status" value="1"/>
</dbReference>
<protein>
    <submittedName>
        <fullName evidence="3">Por secretion system C-terminal sorting domain-containing protein</fullName>
    </submittedName>
</protein>
<dbReference type="EMBL" id="FNCW01000001">
    <property type="protein sequence ID" value="SDG39960.1"/>
    <property type="molecule type" value="Genomic_DNA"/>
</dbReference>
<dbReference type="SUPFAM" id="SSF56988">
    <property type="entry name" value="Anthrax protective antigen"/>
    <property type="match status" value="2"/>
</dbReference>
<feature type="domain" description="PA14" evidence="2">
    <location>
        <begin position="267"/>
        <end position="411"/>
    </location>
</feature>
<name>A0A1G7TZP1_9FLAO</name>
<dbReference type="Gene3D" id="2.60.120.380">
    <property type="match status" value="1"/>
</dbReference>